<dbReference type="EMBL" id="ML737162">
    <property type="protein sequence ID" value="KAE8338881.1"/>
    <property type="molecule type" value="Genomic_DNA"/>
</dbReference>
<accession>A0A5N6Y0B6</accession>
<name>A0A5N6Y0B6_9EURO</name>
<dbReference type="OrthoDB" id="4507345at2759"/>
<reference evidence="1" key="1">
    <citation type="submission" date="2019-04" db="EMBL/GenBank/DDBJ databases">
        <title>Friends and foes A comparative genomics study of 23 Aspergillus species from section Flavi.</title>
        <authorList>
            <consortium name="DOE Joint Genome Institute"/>
            <person name="Kjaerbolling I."/>
            <person name="Vesth T."/>
            <person name="Frisvad J.C."/>
            <person name="Nybo J.L."/>
            <person name="Theobald S."/>
            <person name="Kildgaard S."/>
            <person name="Isbrandt T."/>
            <person name="Kuo A."/>
            <person name="Sato A."/>
            <person name="Lyhne E.K."/>
            <person name="Kogle M.E."/>
            <person name="Wiebenga A."/>
            <person name="Kun R.S."/>
            <person name="Lubbers R.J."/>
            <person name="Makela M.R."/>
            <person name="Barry K."/>
            <person name="Chovatia M."/>
            <person name="Clum A."/>
            <person name="Daum C."/>
            <person name="Haridas S."/>
            <person name="He G."/>
            <person name="LaButti K."/>
            <person name="Lipzen A."/>
            <person name="Mondo S."/>
            <person name="Riley R."/>
            <person name="Salamov A."/>
            <person name="Simmons B.A."/>
            <person name="Magnuson J.K."/>
            <person name="Henrissat B."/>
            <person name="Mortensen U.H."/>
            <person name="Larsen T.O."/>
            <person name="Devries R.P."/>
            <person name="Grigoriev I.V."/>
            <person name="Machida M."/>
            <person name="Baker S.E."/>
            <person name="Andersen M.R."/>
        </authorList>
    </citation>
    <scope>NUCLEOTIDE SEQUENCE</scope>
    <source>
        <strain evidence="1">CBS 117612</strain>
    </source>
</reference>
<gene>
    <name evidence="1" type="ORF">BDV24DRAFT_165836</name>
</gene>
<dbReference type="Proteomes" id="UP000325558">
    <property type="component" value="Unassembled WGS sequence"/>
</dbReference>
<proteinExistence type="predicted"/>
<organism evidence="1">
    <name type="scientific">Aspergillus arachidicola</name>
    <dbReference type="NCBI Taxonomy" id="656916"/>
    <lineage>
        <taxon>Eukaryota</taxon>
        <taxon>Fungi</taxon>
        <taxon>Dikarya</taxon>
        <taxon>Ascomycota</taxon>
        <taxon>Pezizomycotina</taxon>
        <taxon>Eurotiomycetes</taxon>
        <taxon>Eurotiomycetidae</taxon>
        <taxon>Eurotiales</taxon>
        <taxon>Aspergillaceae</taxon>
        <taxon>Aspergillus</taxon>
        <taxon>Aspergillus subgen. Circumdati</taxon>
    </lineage>
</organism>
<protein>
    <submittedName>
        <fullName evidence="1">Uncharacterized protein</fullName>
    </submittedName>
</protein>
<sequence length="121" mass="13181">MSNLTPYTAVPELLLRPGSKTGRSRARKKVLSVDQVIEWKDLAADIRAVSIASFGPPLPLDPAVPVDNEHYVVATEAGVAARTNGRMLEPLGRLFAYQGLRLRFADRAKGKRQSRASNPTA</sequence>
<dbReference type="AlphaFoldDB" id="A0A5N6Y0B6"/>
<evidence type="ECO:0000313" key="1">
    <source>
        <dbReference type="EMBL" id="KAE8338881.1"/>
    </source>
</evidence>